<feature type="transmembrane region" description="Helical" evidence="4">
    <location>
        <begin position="21"/>
        <end position="39"/>
    </location>
</feature>
<dbReference type="EMBL" id="NHZQ01000445">
    <property type="protein sequence ID" value="PSK34796.1"/>
    <property type="molecule type" value="Genomic_DNA"/>
</dbReference>
<evidence type="ECO:0000256" key="3">
    <source>
        <dbReference type="ARBA" id="ARBA00022679"/>
    </source>
</evidence>
<dbReference type="Pfam" id="PF05637">
    <property type="entry name" value="Glyco_transf_34"/>
    <property type="match status" value="1"/>
</dbReference>
<evidence type="ECO:0008006" key="7">
    <source>
        <dbReference type="Google" id="ProtNLM"/>
    </source>
</evidence>
<evidence type="ECO:0000313" key="6">
    <source>
        <dbReference type="Proteomes" id="UP000243723"/>
    </source>
</evidence>
<keyword evidence="3" id="KW-0808">Transferase</keyword>
<evidence type="ECO:0000256" key="4">
    <source>
        <dbReference type="SAM" id="Phobius"/>
    </source>
</evidence>
<dbReference type="Proteomes" id="UP000243723">
    <property type="component" value="Unassembled WGS sequence"/>
</dbReference>
<sequence length="350" mass="40298">MYPPGQMLSPVNTGRRRPFRALVNILTWVLTLIVLHDIFHRLGALPVYGDRASKAKIAKVTQIVGKYADDKVIMDNYAAHKVHDERFGYRRILYTTPILGGFFDRYLFLISLMTQELIKPEGERLEWIMWHDSDIVMMNTQVPLEAYLPPQDQWSHVHLLVTNDDNGLNNGAFFIHVHPWSIKLLRDAFSIKTYEPNVDLEYSEQTALELWLLSDTYRESIIHVPQRWFNAFTGEWDLKTAEDGTVTGILPEKGLKSNTVRRGDLQVHFAGRLQKTEHIARWNKMVADHKAEFEVPFEGSQLQDEIAAFWASEATEEDLKVDVMIDAMLKRRADRKKSGVAGISSEFTIS</sequence>
<reference evidence="5 6" key="1">
    <citation type="submission" date="2017-05" db="EMBL/GenBank/DDBJ databases">
        <title>Draft genome sequence of Elsinoe australis.</title>
        <authorList>
            <person name="Cheng Q."/>
        </authorList>
    </citation>
    <scope>NUCLEOTIDE SEQUENCE [LARGE SCALE GENOMIC DNA]</scope>
    <source>
        <strain evidence="5 6">NL1</strain>
    </source>
</reference>
<dbReference type="GO" id="GO:0016757">
    <property type="term" value="F:glycosyltransferase activity"/>
    <property type="evidence" value="ECO:0007669"/>
    <property type="project" value="UniProtKB-KW"/>
</dbReference>
<keyword evidence="4" id="KW-0472">Membrane</keyword>
<dbReference type="PANTHER" id="PTHR31306:SF8">
    <property type="entry name" value="GLYCOSYLTRANSFERASE FAMILY 34 PROTEIN"/>
    <property type="match status" value="1"/>
</dbReference>
<organism evidence="5 6">
    <name type="scientific">Elsinoe australis</name>
    <dbReference type="NCBI Taxonomy" id="40998"/>
    <lineage>
        <taxon>Eukaryota</taxon>
        <taxon>Fungi</taxon>
        <taxon>Dikarya</taxon>
        <taxon>Ascomycota</taxon>
        <taxon>Pezizomycotina</taxon>
        <taxon>Dothideomycetes</taxon>
        <taxon>Dothideomycetidae</taxon>
        <taxon>Myriangiales</taxon>
        <taxon>Elsinoaceae</taxon>
        <taxon>Elsinoe</taxon>
    </lineage>
</organism>
<keyword evidence="2" id="KW-0328">Glycosyltransferase</keyword>
<dbReference type="InterPro" id="IPR008630">
    <property type="entry name" value="Glyco_trans_34"/>
</dbReference>
<dbReference type="InterPro" id="IPR029044">
    <property type="entry name" value="Nucleotide-diphossugar_trans"/>
</dbReference>
<dbReference type="GO" id="GO:0000139">
    <property type="term" value="C:Golgi membrane"/>
    <property type="evidence" value="ECO:0007669"/>
    <property type="project" value="TreeGrafter"/>
</dbReference>
<proteinExistence type="inferred from homology"/>
<evidence type="ECO:0000313" key="5">
    <source>
        <dbReference type="EMBL" id="PSK34796.1"/>
    </source>
</evidence>
<keyword evidence="6" id="KW-1185">Reference proteome</keyword>
<keyword evidence="4" id="KW-0812">Transmembrane</keyword>
<dbReference type="OrthoDB" id="407658at2759"/>
<comment type="similarity">
    <text evidence="1">Belongs to the glycosyltransferase 34 family.</text>
</comment>
<protein>
    <recommendedName>
        <fullName evidence="7">Galactosyl transferase GMA12/MNN10 family protein</fullName>
    </recommendedName>
</protein>
<dbReference type="Gene3D" id="3.90.550.10">
    <property type="entry name" value="Spore Coat Polysaccharide Biosynthesis Protein SpsA, Chain A"/>
    <property type="match status" value="1"/>
</dbReference>
<gene>
    <name evidence="5" type="ORF">B9Z65_1379</name>
</gene>
<evidence type="ECO:0000256" key="2">
    <source>
        <dbReference type="ARBA" id="ARBA00022676"/>
    </source>
</evidence>
<keyword evidence="4" id="KW-1133">Transmembrane helix</keyword>
<name>A0A2P7YFQ7_9PEZI</name>
<evidence type="ECO:0000256" key="1">
    <source>
        <dbReference type="ARBA" id="ARBA00005664"/>
    </source>
</evidence>
<comment type="caution">
    <text evidence="5">The sequence shown here is derived from an EMBL/GenBank/DDBJ whole genome shotgun (WGS) entry which is preliminary data.</text>
</comment>
<dbReference type="AlphaFoldDB" id="A0A2P7YFQ7"/>
<dbReference type="PANTHER" id="PTHR31306">
    <property type="entry name" value="ALPHA-1,6-MANNOSYLTRANSFERASE MNN11-RELATED"/>
    <property type="match status" value="1"/>
</dbReference>
<dbReference type="GO" id="GO:0006487">
    <property type="term" value="P:protein N-linked glycosylation"/>
    <property type="evidence" value="ECO:0007669"/>
    <property type="project" value="TreeGrafter"/>
</dbReference>
<accession>A0A2P7YFQ7</accession>